<gene>
    <name evidence="1" type="ORF">F7F11_16315</name>
</gene>
<organism evidence="1 2">
    <name type="scientific">Escherichia coli</name>
    <dbReference type="NCBI Taxonomy" id="562"/>
    <lineage>
        <taxon>Bacteria</taxon>
        <taxon>Pseudomonadati</taxon>
        <taxon>Pseudomonadota</taxon>
        <taxon>Gammaproteobacteria</taxon>
        <taxon>Enterobacterales</taxon>
        <taxon>Enterobacteriaceae</taxon>
        <taxon>Escherichia</taxon>
    </lineage>
</organism>
<protein>
    <submittedName>
        <fullName evidence="1">Phage major capsid protein</fullName>
    </submittedName>
</protein>
<evidence type="ECO:0000313" key="1">
    <source>
        <dbReference type="EMBL" id="KAB0123327.1"/>
    </source>
</evidence>
<name>A0A5N3CXK4_ECOLX</name>
<reference evidence="1 2" key="1">
    <citation type="submission" date="2019-03" db="EMBL/GenBank/DDBJ databases">
        <title>Whole Genome Sequencing of Shiga-Toxin Escherichia coli Strains from Nebraska.</title>
        <authorList>
            <person name="Abdalhamid B."/>
            <person name="Mccutchen E.L."/>
            <person name="Bouska A.C."/>
            <person name="Hinrichs S.H."/>
            <person name="Iwen P.C."/>
        </authorList>
    </citation>
    <scope>NUCLEOTIDE SEQUENCE [LARGE SCALE GENOMIC DNA]</scope>
    <source>
        <strain evidence="1 2">STEC_170836</strain>
    </source>
</reference>
<dbReference type="EMBL" id="VZEL01000017">
    <property type="protein sequence ID" value="KAB0123327.1"/>
    <property type="molecule type" value="Genomic_DNA"/>
</dbReference>
<proteinExistence type="predicted"/>
<dbReference type="NCBIfam" id="NF045672">
    <property type="entry name" value="MCP_gp7_epsi_15"/>
    <property type="match status" value="1"/>
</dbReference>
<dbReference type="AlphaFoldDB" id="A0A5N3CXK4"/>
<sequence>MPLLREEAEKLSNNELEQGVIETIIDRDDLFAILPFMKINSKAYLYNREATLSEATFIDVNDTIAEGAATFSEHVAKLRILAGDVDVDKFLATTMSDTNNQLAVQVRQKVKGLARAFRRNLILGNSETNTKAFDGIPRLMHKDQNIDIAGASMTFSMFDELVDAVKDLGADCIMMRSEHLRAYRALLRTVNVGPSEIMMENFGRPMLCHNGIPFIVNDFIPKNGVKVTEDSEQKTEGQEGTANIYCLHLSEENGLTGLYGGDNAGIVVENIGTVQNKDAVRTRVKWYCSLANKHDKAIAALNNVKI</sequence>
<accession>A0A5N3CXK4</accession>
<evidence type="ECO:0000313" key="2">
    <source>
        <dbReference type="Proteomes" id="UP000327073"/>
    </source>
</evidence>
<comment type="caution">
    <text evidence="1">The sequence shown here is derived from an EMBL/GenBank/DDBJ whole genome shotgun (WGS) entry which is preliminary data.</text>
</comment>
<dbReference type="RefSeq" id="WP_052904335.1">
    <property type="nucleotide sequence ID" value="NZ_BFXC01000071.1"/>
</dbReference>
<dbReference type="Proteomes" id="UP000327073">
    <property type="component" value="Unassembled WGS sequence"/>
</dbReference>
<dbReference type="SUPFAM" id="SSF56563">
    <property type="entry name" value="Major capsid protein gp5"/>
    <property type="match status" value="1"/>
</dbReference>
<dbReference type="InterPro" id="IPR048813">
    <property type="entry name" value="GP7-like"/>
</dbReference>